<feature type="transmembrane region" description="Helical" evidence="6">
    <location>
        <begin position="35"/>
        <end position="59"/>
    </location>
</feature>
<feature type="transmembrane region" description="Helical" evidence="6">
    <location>
        <begin position="188"/>
        <end position="213"/>
    </location>
</feature>
<dbReference type="InterPro" id="IPR017039">
    <property type="entry name" value="Virul_fac_BrkB"/>
</dbReference>
<proteinExistence type="predicted"/>
<evidence type="ECO:0000256" key="3">
    <source>
        <dbReference type="ARBA" id="ARBA00022692"/>
    </source>
</evidence>
<protein>
    <submittedName>
        <fullName evidence="7">Membrane protein</fullName>
    </submittedName>
</protein>
<dbReference type="Pfam" id="PF03631">
    <property type="entry name" value="Virul_fac_BrkB"/>
    <property type="match status" value="1"/>
</dbReference>
<comment type="subcellular location">
    <subcellularLocation>
        <location evidence="1">Cell membrane</location>
        <topology evidence="1">Multi-pass membrane protein</topology>
    </subcellularLocation>
</comment>
<dbReference type="PANTHER" id="PTHR30213:SF1">
    <property type="entry name" value="INNER MEMBRANE PROTEIN YHJD"/>
    <property type="match status" value="1"/>
</dbReference>
<keyword evidence="3 6" id="KW-0812">Transmembrane</keyword>
<dbReference type="Proteomes" id="UP000245469">
    <property type="component" value="Unassembled WGS sequence"/>
</dbReference>
<feature type="transmembrane region" description="Helical" evidence="6">
    <location>
        <begin position="150"/>
        <end position="176"/>
    </location>
</feature>
<accession>A0A315ZNX2</accession>
<evidence type="ECO:0000313" key="8">
    <source>
        <dbReference type="Proteomes" id="UP000245469"/>
    </source>
</evidence>
<evidence type="ECO:0000256" key="2">
    <source>
        <dbReference type="ARBA" id="ARBA00022475"/>
    </source>
</evidence>
<sequence>MGAVMGLWQRYQATHLGRALAHYGRERGQILAGGLAYVALFSLSAILVLLFTVSGQVLAANPGLLSTVVRTINGYVPNLLGAPESGAAIDPESLLDTNALSVTGAITLLVALLAGTGWIDALREGVRAMFAVPADQHPIVGQKLRDLGMLITLGLAVLSSAVASIVVTATAPWLLGLVGLQDSWVSKVLLRVLGVAVVFAADWVIFMILLRVLSRLAIPWRHLRSAALLGAAMFGVLKVLAGLGLGFLTGTSNPLLQTAGVIAGLLVWLNILFRVVLTTAAWAATDPLVLAHLTATQGEPVLGPPVGPAADLALARASLPHRQPSFGERAADRVQVAAGVVLGASLATGAALLVGGARSVVGAARGGPRSGRAG</sequence>
<name>A0A315ZNX2_9ACTN</name>
<dbReference type="GO" id="GO:0005886">
    <property type="term" value="C:plasma membrane"/>
    <property type="evidence" value="ECO:0007669"/>
    <property type="project" value="UniProtKB-SubCell"/>
</dbReference>
<feature type="transmembrane region" description="Helical" evidence="6">
    <location>
        <begin position="225"/>
        <end position="248"/>
    </location>
</feature>
<evidence type="ECO:0000256" key="1">
    <source>
        <dbReference type="ARBA" id="ARBA00004651"/>
    </source>
</evidence>
<dbReference type="PANTHER" id="PTHR30213">
    <property type="entry name" value="INNER MEMBRANE PROTEIN YHJD"/>
    <property type="match status" value="1"/>
</dbReference>
<keyword evidence="8" id="KW-1185">Reference proteome</keyword>
<feature type="transmembrane region" description="Helical" evidence="6">
    <location>
        <begin position="254"/>
        <end position="273"/>
    </location>
</feature>
<feature type="transmembrane region" description="Helical" evidence="6">
    <location>
        <begin position="99"/>
        <end position="119"/>
    </location>
</feature>
<keyword evidence="4 6" id="KW-1133">Transmembrane helix</keyword>
<evidence type="ECO:0000256" key="5">
    <source>
        <dbReference type="ARBA" id="ARBA00023136"/>
    </source>
</evidence>
<dbReference type="EMBL" id="QGDQ01000039">
    <property type="protein sequence ID" value="PWJ47281.1"/>
    <property type="molecule type" value="Genomic_DNA"/>
</dbReference>
<keyword evidence="2" id="KW-1003">Cell membrane</keyword>
<gene>
    <name evidence="7" type="ORF">BXY45_13912</name>
</gene>
<evidence type="ECO:0000256" key="4">
    <source>
        <dbReference type="ARBA" id="ARBA00022989"/>
    </source>
</evidence>
<reference evidence="7 8" key="1">
    <citation type="submission" date="2018-03" db="EMBL/GenBank/DDBJ databases">
        <title>Genomic Encyclopedia of Archaeal and Bacterial Type Strains, Phase II (KMG-II): from individual species to whole genera.</title>
        <authorList>
            <person name="Goeker M."/>
        </authorList>
    </citation>
    <scope>NUCLEOTIDE SEQUENCE [LARGE SCALE GENOMIC DNA]</scope>
    <source>
        <strain evidence="7 8">DSM 44889</strain>
    </source>
</reference>
<keyword evidence="5 6" id="KW-0472">Membrane</keyword>
<evidence type="ECO:0000313" key="7">
    <source>
        <dbReference type="EMBL" id="PWJ47281.1"/>
    </source>
</evidence>
<dbReference type="AlphaFoldDB" id="A0A315ZNX2"/>
<comment type="caution">
    <text evidence="7">The sequence shown here is derived from an EMBL/GenBank/DDBJ whole genome shotgun (WGS) entry which is preliminary data.</text>
</comment>
<organism evidence="7 8">
    <name type="scientific">Quadrisphaera granulorum</name>
    <dbReference type="NCBI Taxonomy" id="317664"/>
    <lineage>
        <taxon>Bacteria</taxon>
        <taxon>Bacillati</taxon>
        <taxon>Actinomycetota</taxon>
        <taxon>Actinomycetes</taxon>
        <taxon>Kineosporiales</taxon>
        <taxon>Kineosporiaceae</taxon>
        <taxon>Quadrisphaera</taxon>
    </lineage>
</organism>
<evidence type="ECO:0000256" key="6">
    <source>
        <dbReference type="SAM" id="Phobius"/>
    </source>
</evidence>